<dbReference type="AlphaFoldDB" id="A0A9Q3JCD1"/>
<feature type="compositionally biased region" description="Basic and acidic residues" evidence="1">
    <location>
        <begin position="11"/>
        <end position="21"/>
    </location>
</feature>
<reference evidence="2" key="1">
    <citation type="submission" date="2021-03" db="EMBL/GenBank/DDBJ databases">
        <title>Draft genome sequence of rust myrtle Austropuccinia psidii MF-1, a brazilian biotype.</title>
        <authorList>
            <person name="Quecine M.C."/>
            <person name="Pachon D.M.R."/>
            <person name="Bonatelli M.L."/>
            <person name="Correr F.H."/>
            <person name="Franceschini L.M."/>
            <person name="Leite T.F."/>
            <person name="Margarido G.R.A."/>
            <person name="Almeida C.A."/>
            <person name="Ferrarezi J.A."/>
            <person name="Labate C.A."/>
        </authorList>
    </citation>
    <scope>NUCLEOTIDE SEQUENCE</scope>
    <source>
        <strain evidence="2">MF-1</strain>
    </source>
</reference>
<evidence type="ECO:0000256" key="1">
    <source>
        <dbReference type="SAM" id="MobiDB-lite"/>
    </source>
</evidence>
<keyword evidence="3" id="KW-1185">Reference proteome</keyword>
<evidence type="ECO:0000313" key="2">
    <source>
        <dbReference type="EMBL" id="MBW0560520.1"/>
    </source>
</evidence>
<gene>
    <name evidence="2" type="ORF">O181_100235</name>
</gene>
<proteinExistence type="predicted"/>
<accession>A0A9Q3JCD1</accession>
<comment type="caution">
    <text evidence="2">The sequence shown here is derived from an EMBL/GenBank/DDBJ whole genome shotgun (WGS) entry which is preliminary data.</text>
</comment>
<feature type="region of interest" description="Disordered" evidence="1">
    <location>
        <begin position="1"/>
        <end position="23"/>
    </location>
</feature>
<name>A0A9Q3JCD1_9BASI</name>
<dbReference type="Proteomes" id="UP000765509">
    <property type="component" value="Unassembled WGS sequence"/>
</dbReference>
<organism evidence="2 3">
    <name type="scientific">Austropuccinia psidii MF-1</name>
    <dbReference type="NCBI Taxonomy" id="1389203"/>
    <lineage>
        <taxon>Eukaryota</taxon>
        <taxon>Fungi</taxon>
        <taxon>Dikarya</taxon>
        <taxon>Basidiomycota</taxon>
        <taxon>Pucciniomycotina</taxon>
        <taxon>Pucciniomycetes</taxon>
        <taxon>Pucciniales</taxon>
        <taxon>Sphaerophragmiaceae</taxon>
        <taxon>Austropuccinia</taxon>
    </lineage>
</organism>
<evidence type="ECO:0000313" key="3">
    <source>
        <dbReference type="Proteomes" id="UP000765509"/>
    </source>
</evidence>
<dbReference type="EMBL" id="AVOT02069673">
    <property type="protein sequence ID" value="MBW0560520.1"/>
    <property type="molecule type" value="Genomic_DNA"/>
</dbReference>
<protein>
    <submittedName>
        <fullName evidence="2">Uncharacterized protein</fullName>
    </submittedName>
</protein>
<sequence>MKHQPQGHVIDNPDHEHDIKPDSMLMNKALSSSQYQHGDNMSYSDKEALKHLPEASSWPKFSGTGQYDHMELIYHIDGIFIGVPSLPDYWITSRLNTAFKGLASIWYTERKKSMVAVNL</sequence>